<dbReference type="GO" id="GO:0016787">
    <property type="term" value="F:hydrolase activity"/>
    <property type="evidence" value="ECO:0007669"/>
    <property type="project" value="UniProtKB-KW"/>
</dbReference>
<dbReference type="Gene3D" id="1.10.10.2520">
    <property type="entry name" value="Cell wall hydrolase SleB, domain 1"/>
    <property type="match status" value="1"/>
</dbReference>
<proteinExistence type="predicted"/>
<keyword evidence="1" id="KW-0732">Signal</keyword>
<evidence type="ECO:0000259" key="2">
    <source>
        <dbReference type="Pfam" id="PF07486"/>
    </source>
</evidence>
<dbReference type="EMBL" id="WTYV01000001">
    <property type="protein sequence ID" value="MXO70510.1"/>
    <property type="molecule type" value="Genomic_DNA"/>
</dbReference>
<dbReference type="InterPro" id="IPR042047">
    <property type="entry name" value="SleB_dom1"/>
</dbReference>
<gene>
    <name evidence="3" type="ORF">GRI99_02545</name>
</gene>
<dbReference type="Proteomes" id="UP000466966">
    <property type="component" value="Unassembled WGS sequence"/>
</dbReference>
<protein>
    <submittedName>
        <fullName evidence="3">Cell wall hydrolase</fullName>
    </submittedName>
</protein>
<evidence type="ECO:0000256" key="1">
    <source>
        <dbReference type="SAM" id="SignalP"/>
    </source>
</evidence>
<comment type="caution">
    <text evidence="3">The sequence shown here is derived from an EMBL/GenBank/DDBJ whole genome shotgun (WGS) entry which is preliminary data.</text>
</comment>
<name>A0A844YTZ7_9SPHN</name>
<keyword evidence="3" id="KW-0378">Hydrolase</keyword>
<organism evidence="3 4">
    <name type="scientific">Alteraurantiacibacter buctensis</name>
    <dbReference type="NCBI Taxonomy" id="1503981"/>
    <lineage>
        <taxon>Bacteria</taxon>
        <taxon>Pseudomonadati</taxon>
        <taxon>Pseudomonadota</taxon>
        <taxon>Alphaproteobacteria</taxon>
        <taxon>Sphingomonadales</taxon>
        <taxon>Erythrobacteraceae</taxon>
        <taxon>Alteraurantiacibacter</taxon>
    </lineage>
</organism>
<feature type="signal peptide" evidence="1">
    <location>
        <begin position="1"/>
        <end position="31"/>
    </location>
</feature>
<dbReference type="OrthoDB" id="9785345at2"/>
<accession>A0A844YTZ7</accession>
<dbReference type="Pfam" id="PF07486">
    <property type="entry name" value="Hydrolase_2"/>
    <property type="match status" value="1"/>
</dbReference>
<feature type="chain" id="PRO_5032445689" evidence="1">
    <location>
        <begin position="32"/>
        <end position="202"/>
    </location>
</feature>
<evidence type="ECO:0000313" key="4">
    <source>
        <dbReference type="Proteomes" id="UP000466966"/>
    </source>
</evidence>
<dbReference type="RefSeq" id="WP_160770419.1">
    <property type="nucleotide sequence ID" value="NZ_WTYV01000001.1"/>
</dbReference>
<reference evidence="3 4" key="1">
    <citation type="submission" date="2019-12" db="EMBL/GenBank/DDBJ databases">
        <title>Genomic-based taxomic classification of the family Erythrobacteraceae.</title>
        <authorList>
            <person name="Xu L."/>
        </authorList>
    </citation>
    <scope>NUCLEOTIDE SEQUENCE [LARGE SCALE GENOMIC DNA]</scope>
    <source>
        <strain evidence="3 4">M0322</strain>
    </source>
</reference>
<evidence type="ECO:0000313" key="3">
    <source>
        <dbReference type="EMBL" id="MXO70510.1"/>
    </source>
</evidence>
<dbReference type="AlphaFoldDB" id="A0A844YTZ7"/>
<sequence>MISFTRRAGVFTSAALLIAATAATGLSGALAQEQNLQDLTFVAEPVVQPVPQPSAEVPAAPVAAHSLPALVAEMGQHGDLSPALTCLAQAVYFEARGEALTGQLAVAQVVINRAESGRFPRDYCAVVRQPGQFSFVRGGAIPSAPSASPAWVRARAIARIAEQGLWDSGVGESLYFHNSGVRPSWSRRKASVARIDSHLFYE</sequence>
<feature type="domain" description="Cell wall hydrolase SleB" evidence="2">
    <location>
        <begin position="97"/>
        <end position="201"/>
    </location>
</feature>
<keyword evidence="4" id="KW-1185">Reference proteome</keyword>
<dbReference type="InterPro" id="IPR011105">
    <property type="entry name" value="Cell_wall_hydrolase_SleB"/>
</dbReference>